<feature type="compositionally biased region" description="Basic and acidic residues" evidence="1">
    <location>
        <begin position="58"/>
        <end position="74"/>
    </location>
</feature>
<feature type="region of interest" description="Disordered" evidence="1">
    <location>
        <begin position="1"/>
        <end position="104"/>
    </location>
</feature>
<dbReference type="Proteomes" id="UP000064201">
    <property type="component" value="Chromosome"/>
</dbReference>
<proteinExistence type="predicted"/>
<evidence type="ECO:0000313" key="3">
    <source>
        <dbReference type="Proteomes" id="UP000064201"/>
    </source>
</evidence>
<keyword evidence="3" id="KW-1185">Reference proteome</keyword>
<dbReference type="AlphaFoldDB" id="A0A0G3FYU3"/>
<name>A0A0G3FYU3_9GAMM</name>
<dbReference type="KEGG" id="tvr:TVD_01410"/>
<gene>
    <name evidence="2" type="ORF">TVD_01410</name>
</gene>
<dbReference type="EMBL" id="CP011367">
    <property type="protein sequence ID" value="AKJ94110.1"/>
    <property type="molecule type" value="Genomic_DNA"/>
</dbReference>
<accession>A0A0G3FYU3</accession>
<evidence type="ECO:0000313" key="2">
    <source>
        <dbReference type="EMBL" id="AKJ94110.1"/>
    </source>
</evidence>
<feature type="compositionally biased region" description="Basic and acidic residues" evidence="1">
    <location>
        <begin position="25"/>
        <end position="42"/>
    </location>
</feature>
<sequence length="158" mass="17502">MCSAEVMGQRARFDPVAARRRGLRGHGDRAALARERPGRERAQGQAAHQGPRVRYRREHPAHPADPHDAGAGDRVHRRRRTGRGYPGEPAHPQEVPGGTRAQEGLPRLGVIASVNAKRSARSVHPPGAFRLRIELWRLRWPNSCYPGRSQLACWGGKG</sequence>
<protein>
    <submittedName>
        <fullName evidence="2">Uncharacterized protein</fullName>
    </submittedName>
</protein>
<evidence type="ECO:0000256" key="1">
    <source>
        <dbReference type="SAM" id="MobiDB-lite"/>
    </source>
</evidence>
<reference evidence="2 3" key="1">
    <citation type="submission" date="2015-04" db="EMBL/GenBank/DDBJ databases">
        <title>Complete Sequence for the Genome of the Thioalkalivibrio versutus D301.</title>
        <authorList>
            <person name="Mu T."/>
            <person name="Zhou J."/>
            <person name="Xu X."/>
        </authorList>
    </citation>
    <scope>NUCLEOTIDE SEQUENCE [LARGE SCALE GENOMIC DNA]</scope>
    <source>
        <strain evidence="2 3">D301</strain>
    </source>
</reference>
<organism evidence="2 3">
    <name type="scientific">Thioalkalivibrio versutus</name>
    <dbReference type="NCBI Taxonomy" id="106634"/>
    <lineage>
        <taxon>Bacteria</taxon>
        <taxon>Pseudomonadati</taxon>
        <taxon>Pseudomonadota</taxon>
        <taxon>Gammaproteobacteria</taxon>
        <taxon>Chromatiales</taxon>
        <taxon>Ectothiorhodospiraceae</taxon>
        <taxon>Thioalkalivibrio</taxon>
    </lineage>
</organism>